<evidence type="ECO:0000313" key="6">
    <source>
        <dbReference type="Proteomes" id="UP000265120"/>
    </source>
</evidence>
<reference evidence="5" key="3">
    <citation type="submission" date="2025-09" db="UniProtKB">
        <authorList>
            <consortium name="Ensembl"/>
        </authorList>
    </citation>
    <scope>IDENTIFICATION</scope>
</reference>
<reference evidence="5 6" key="1">
    <citation type="journal article" date="2014" name="Nat. Genet.">
        <title>Whole-genome sequence of a flatfish provides insights into ZW sex chromosome evolution and adaptation to a benthic lifestyle.</title>
        <authorList>
            <person name="Chen S."/>
            <person name="Zhang G."/>
            <person name="Shao C."/>
            <person name="Huang Q."/>
            <person name="Liu G."/>
            <person name="Zhang P."/>
            <person name="Song W."/>
            <person name="An N."/>
            <person name="Chalopin D."/>
            <person name="Volff J.N."/>
            <person name="Hong Y."/>
            <person name="Li Q."/>
            <person name="Sha Z."/>
            <person name="Zhou H."/>
            <person name="Xie M."/>
            <person name="Yu Q."/>
            <person name="Liu Y."/>
            <person name="Xiang H."/>
            <person name="Wang N."/>
            <person name="Wu K."/>
            <person name="Yang C."/>
            <person name="Zhou Q."/>
            <person name="Liao X."/>
            <person name="Yang L."/>
            <person name="Hu Q."/>
            <person name="Zhang J."/>
            <person name="Meng L."/>
            <person name="Jin L."/>
            <person name="Tian Y."/>
            <person name="Lian J."/>
            <person name="Yang J."/>
            <person name="Miao G."/>
            <person name="Liu S."/>
            <person name="Liang Z."/>
            <person name="Yan F."/>
            <person name="Li Y."/>
            <person name="Sun B."/>
            <person name="Zhang H."/>
            <person name="Zhang J."/>
            <person name="Zhu Y."/>
            <person name="Du M."/>
            <person name="Zhao Y."/>
            <person name="Schartl M."/>
            <person name="Tang Q."/>
            <person name="Wang J."/>
        </authorList>
    </citation>
    <scope>NUCLEOTIDE SEQUENCE</scope>
</reference>
<dbReference type="InParanoid" id="A0A3P8VVC1"/>
<evidence type="ECO:0000259" key="4">
    <source>
        <dbReference type="PROSITE" id="PS51509"/>
    </source>
</evidence>
<feature type="domain" description="Phosphagen kinase N-terminal" evidence="4">
    <location>
        <begin position="45"/>
        <end position="131"/>
    </location>
</feature>
<dbReference type="Gene3D" id="1.10.135.10">
    <property type="entry name" value="ATP:guanido phosphotransferase, N-terminal domain"/>
    <property type="match status" value="1"/>
</dbReference>
<evidence type="ECO:0000313" key="5">
    <source>
        <dbReference type="Ensembl" id="ENSCSEP00000018287.1"/>
    </source>
</evidence>
<dbReference type="SUPFAM" id="SSF48034">
    <property type="entry name" value="Guanido kinase N-terminal domain"/>
    <property type="match status" value="1"/>
</dbReference>
<reference evidence="5" key="2">
    <citation type="submission" date="2025-08" db="UniProtKB">
        <authorList>
            <consortium name="Ensembl"/>
        </authorList>
    </citation>
    <scope>IDENTIFICATION</scope>
</reference>
<comment type="similarity">
    <text evidence="2">Belongs to the ATP:guanido phosphotransferase family.</text>
</comment>
<proteinExistence type="inferred from homology"/>
<dbReference type="Proteomes" id="UP000265120">
    <property type="component" value="Chromosome 14"/>
</dbReference>
<keyword evidence="1" id="KW-0809">Transit peptide</keyword>
<feature type="compositionally biased region" description="Basic and acidic residues" evidence="3">
    <location>
        <begin position="134"/>
        <end position="148"/>
    </location>
</feature>
<dbReference type="STRING" id="244447.ENSCSEP00000018287"/>
<dbReference type="AlphaFoldDB" id="A0A3P8VVC1"/>
<evidence type="ECO:0000256" key="3">
    <source>
        <dbReference type="SAM" id="MobiDB-lite"/>
    </source>
</evidence>
<dbReference type="GO" id="GO:0046314">
    <property type="term" value="P:phosphocreatine biosynthetic process"/>
    <property type="evidence" value="ECO:0007669"/>
    <property type="project" value="InterPro"/>
</dbReference>
<protein>
    <submittedName>
        <fullName evidence="5">Creatine kinase, mitochondrial 1A</fullName>
    </submittedName>
</protein>
<evidence type="ECO:0000256" key="2">
    <source>
        <dbReference type="PROSITE-ProRule" id="PRU00842"/>
    </source>
</evidence>
<name>A0A3P8VVC1_CYNSE</name>
<dbReference type="PANTHER" id="PTHR11547:SF19">
    <property type="entry name" value="CREATINE KINASE S-TYPE, MITOCHONDRIAL"/>
    <property type="match status" value="1"/>
</dbReference>
<dbReference type="GO" id="GO:0005739">
    <property type="term" value="C:mitochondrion"/>
    <property type="evidence" value="ECO:0007669"/>
    <property type="project" value="TreeGrafter"/>
</dbReference>
<dbReference type="InterPro" id="IPR022413">
    <property type="entry name" value="ATP-guanido_PTrfase_N"/>
</dbReference>
<dbReference type="InterPro" id="IPR036802">
    <property type="entry name" value="ATP-guanido_PTrfase_N_sf"/>
</dbReference>
<evidence type="ECO:0000256" key="1">
    <source>
        <dbReference type="ARBA" id="ARBA00022946"/>
    </source>
</evidence>
<keyword evidence="6" id="KW-1185">Reference proteome</keyword>
<dbReference type="FunFam" id="1.10.135.10:FF:000002">
    <property type="entry name" value="creatine kinase S-type, mitochondrial"/>
    <property type="match status" value="1"/>
</dbReference>
<dbReference type="InterPro" id="IPR000749">
    <property type="entry name" value="ATP-guanido_PTrfase"/>
</dbReference>
<dbReference type="OMA" id="ACTRAVX"/>
<sequence length="179" mass="19578">MASSFTRLISGRNSAVLLASLGVGTIASGYLLSENSSLVADAKNKLYPPSADYPDLRKHNNCMASALTPAVYGRLRDKVTPNNWTLDQCIQTGVDNPGHPFIKTVGCVAGDEESYEVFADLFDPVIIDRHNGYDPRTMKHPTDLDASKVRPGKHLRSRSTVSLRTVLTSDHFSELNSSR</sequence>
<dbReference type="Pfam" id="PF02807">
    <property type="entry name" value="ATP-gua_PtransN"/>
    <property type="match status" value="1"/>
</dbReference>
<dbReference type="Ensembl" id="ENSCSET00000018511.1">
    <property type="protein sequence ID" value="ENSCSEP00000018287.1"/>
    <property type="gene ID" value="ENSCSEG00000011736.1"/>
</dbReference>
<dbReference type="PROSITE" id="PS51509">
    <property type="entry name" value="PHOSPHAGEN_KINASE_N"/>
    <property type="match status" value="1"/>
</dbReference>
<dbReference type="PANTHER" id="PTHR11547">
    <property type="entry name" value="ARGININE OR CREATINE KINASE"/>
    <property type="match status" value="1"/>
</dbReference>
<organism evidence="5 6">
    <name type="scientific">Cynoglossus semilaevis</name>
    <name type="common">Tongue sole</name>
    <dbReference type="NCBI Taxonomy" id="244447"/>
    <lineage>
        <taxon>Eukaryota</taxon>
        <taxon>Metazoa</taxon>
        <taxon>Chordata</taxon>
        <taxon>Craniata</taxon>
        <taxon>Vertebrata</taxon>
        <taxon>Euteleostomi</taxon>
        <taxon>Actinopterygii</taxon>
        <taxon>Neopterygii</taxon>
        <taxon>Teleostei</taxon>
        <taxon>Neoteleostei</taxon>
        <taxon>Acanthomorphata</taxon>
        <taxon>Carangaria</taxon>
        <taxon>Pleuronectiformes</taxon>
        <taxon>Pleuronectoidei</taxon>
        <taxon>Cynoglossidae</taxon>
        <taxon>Cynoglossinae</taxon>
        <taxon>Cynoglossus</taxon>
    </lineage>
</organism>
<dbReference type="GeneTree" id="ENSGT00950000182772"/>
<dbReference type="GO" id="GO:0004111">
    <property type="term" value="F:creatine kinase activity"/>
    <property type="evidence" value="ECO:0007669"/>
    <property type="project" value="InterPro"/>
</dbReference>
<feature type="region of interest" description="Disordered" evidence="3">
    <location>
        <begin position="134"/>
        <end position="155"/>
    </location>
</feature>
<accession>A0A3P8VVC1</accession>